<accession>A0A1Q8RGC1</accession>
<name>A0A1Q8RGC1_9PEZI</name>
<feature type="compositionally biased region" description="Basic residues" evidence="1">
    <location>
        <begin position="62"/>
        <end position="74"/>
    </location>
</feature>
<feature type="region of interest" description="Disordered" evidence="1">
    <location>
        <begin position="59"/>
        <end position="101"/>
    </location>
</feature>
<dbReference type="OrthoDB" id="5207704at2759"/>
<evidence type="ECO:0000313" key="3">
    <source>
        <dbReference type="Proteomes" id="UP000186583"/>
    </source>
</evidence>
<dbReference type="Proteomes" id="UP000186583">
    <property type="component" value="Unassembled WGS sequence"/>
</dbReference>
<evidence type="ECO:0000256" key="1">
    <source>
        <dbReference type="SAM" id="MobiDB-lite"/>
    </source>
</evidence>
<dbReference type="EMBL" id="MPGH01000204">
    <property type="protein sequence ID" value="OLN83401.1"/>
    <property type="molecule type" value="Genomic_DNA"/>
</dbReference>
<proteinExistence type="predicted"/>
<organism evidence="2 3">
    <name type="scientific">Colletotrichum chlorophyti</name>
    <dbReference type="NCBI Taxonomy" id="708187"/>
    <lineage>
        <taxon>Eukaryota</taxon>
        <taxon>Fungi</taxon>
        <taxon>Dikarya</taxon>
        <taxon>Ascomycota</taxon>
        <taxon>Pezizomycotina</taxon>
        <taxon>Sordariomycetes</taxon>
        <taxon>Hypocreomycetidae</taxon>
        <taxon>Glomerellales</taxon>
        <taxon>Glomerellaceae</taxon>
        <taxon>Colletotrichum</taxon>
    </lineage>
</organism>
<comment type="caution">
    <text evidence="2">The sequence shown here is derived from an EMBL/GenBank/DDBJ whole genome shotgun (WGS) entry which is preliminary data.</text>
</comment>
<dbReference type="AlphaFoldDB" id="A0A1Q8RGC1"/>
<sequence>MGLALHNSTDALDFTQRYLSSDYSEASRSRPHAQYHGALTSFPAEHKNPLLDHVLFSDHQKRQPQRHRQARRRQTSGLRTLGRRVPSLERQDAFRDPRTTKSRVCLDQDSTDQFRRDTLFDDEHLGASRFDRAAIHGFDAEHTTRPAKLARRSRPRYHDDLQLALDLSLAELGRDEAFAQYLCSPDLGELFSGDEGVYGARLAPLHLISELVHYPEYFSHDISAVTTASDPNPVSFRMSSSPDE</sequence>
<evidence type="ECO:0000313" key="2">
    <source>
        <dbReference type="EMBL" id="OLN83401.1"/>
    </source>
</evidence>
<gene>
    <name evidence="2" type="ORF">CCHL11_03139</name>
</gene>
<keyword evidence="3" id="KW-1185">Reference proteome</keyword>
<feature type="compositionally biased region" description="Basic and acidic residues" evidence="1">
    <location>
        <begin position="86"/>
        <end position="99"/>
    </location>
</feature>
<protein>
    <submittedName>
        <fullName evidence="2">Uncharacterized protein</fullName>
    </submittedName>
</protein>
<reference evidence="2 3" key="1">
    <citation type="submission" date="2016-11" db="EMBL/GenBank/DDBJ databases">
        <title>Draft Genome Assembly of Colletotrichum chlorophyti a pathogen of herbaceous plants.</title>
        <authorList>
            <person name="Gan P."/>
            <person name="Narusaka M."/>
            <person name="Tsushima A."/>
            <person name="Narusaka Y."/>
            <person name="Takano Y."/>
            <person name="Shirasu K."/>
        </authorList>
    </citation>
    <scope>NUCLEOTIDE SEQUENCE [LARGE SCALE GENOMIC DNA]</scope>
    <source>
        <strain evidence="2 3">NTL11</strain>
    </source>
</reference>